<keyword evidence="8" id="KW-0325">Glycoprotein</keyword>
<evidence type="ECO:0000256" key="7">
    <source>
        <dbReference type="ARBA" id="ARBA00023157"/>
    </source>
</evidence>
<keyword evidence="6 9" id="KW-0472">Membrane</keyword>
<proteinExistence type="predicted"/>
<dbReference type="EMBL" id="JAFJMO010000016">
    <property type="protein sequence ID" value="KAJ8254443.1"/>
    <property type="molecule type" value="Genomic_DNA"/>
</dbReference>
<dbReference type="PANTHER" id="PTHR14002:SF56">
    <property type="entry name" value="TRANSFORMING GROWTH FACTOR BETA RECEPTOR TYPE 3-LIKE ISOFORM X1"/>
    <property type="match status" value="1"/>
</dbReference>
<keyword evidence="2" id="KW-1003">Cell membrane</keyword>
<evidence type="ECO:0000313" key="11">
    <source>
        <dbReference type="EMBL" id="KAJ8254443.1"/>
    </source>
</evidence>
<dbReference type="GO" id="GO:0005114">
    <property type="term" value="F:type II transforming growth factor beta receptor binding"/>
    <property type="evidence" value="ECO:0007669"/>
    <property type="project" value="TreeGrafter"/>
</dbReference>
<dbReference type="SMART" id="SM00241">
    <property type="entry name" value="ZP"/>
    <property type="match status" value="1"/>
</dbReference>
<keyword evidence="7" id="KW-1015">Disulfide bond</keyword>
<dbReference type="Pfam" id="PF26060">
    <property type="entry name" value="TGFBR3_N"/>
    <property type="match status" value="2"/>
</dbReference>
<dbReference type="GO" id="GO:0050431">
    <property type="term" value="F:transforming growth factor beta binding"/>
    <property type="evidence" value="ECO:0007669"/>
    <property type="project" value="TreeGrafter"/>
</dbReference>
<reference evidence="11" key="1">
    <citation type="journal article" date="2023" name="Science">
        <title>Genome structures resolve the early diversification of teleost fishes.</title>
        <authorList>
            <person name="Parey E."/>
            <person name="Louis A."/>
            <person name="Montfort J."/>
            <person name="Bouchez O."/>
            <person name="Roques C."/>
            <person name="Iampietro C."/>
            <person name="Lluch J."/>
            <person name="Castinel A."/>
            <person name="Donnadieu C."/>
            <person name="Desvignes T."/>
            <person name="Floi Bucao C."/>
            <person name="Jouanno E."/>
            <person name="Wen M."/>
            <person name="Mejri S."/>
            <person name="Dirks R."/>
            <person name="Jansen H."/>
            <person name="Henkel C."/>
            <person name="Chen W.J."/>
            <person name="Zahm M."/>
            <person name="Cabau C."/>
            <person name="Klopp C."/>
            <person name="Thompson A.W."/>
            <person name="Robinson-Rechavi M."/>
            <person name="Braasch I."/>
            <person name="Lecointre G."/>
            <person name="Bobe J."/>
            <person name="Postlethwait J.H."/>
            <person name="Berthelot C."/>
            <person name="Roest Crollius H."/>
            <person name="Guiguen Y."/>
        </authorList>
    </citation>
    <scope>NUCLEOTIDE SEQUENCE</scope>
    <source>
        <strain evidence="11">Concon-B</strain>
    </source>
</reference>
<evidence type="ECO:0000256" key="8">
    <source>
        <dbReference type="ARBA" id="ARBA00023180"/>
    </source>
</evidence>
<dbReference type="InterPro" id="IPR042235">
    <property type="entry name" value="ZP-C_dom"/>
</dbReference>
<dbReference type="InterPro" id="IPR058899">
    <property type="entry name" value="TGFBR3/Endoglin-like_N"/>
</dbReference>
<evidence type="ECO:0000256" key="9">
    <source>
        <dbReference type="SAM" id="Phobius"/>
    </source>
</evidence>
<name>A0A9Q1D0M2_CONCO</name>
<dbReference type="Pfam" id="PF00100">
    <property type="entry name" value="Zona_pellucida"/>
    <property type="match status" value="1"/>
</dbReference>
<dbReference type="PANTHER" id="PTHR14002">
    <property type="entry name" value="ENDOGLIN/TGF-BETA RECEPTOR TYPE III"/>
    <property type="match status" value="1"/>
</dbReference>
<dbReference type="OrthoDB" id="8963415at2759"/>
<protein>
    <recommendedName>
        <fullName evidence="10">ZP domain-containing protein</fullName>
    </recommendedName>
</protein>
<gene>
    <name evidence="11" type="ORF">COCON_G00210550</name>
</gene>
<accession>A0A9Q1D0M2</accession>
<evidence type="ECO:0000256" key="1">
    <source>
        <dbReference type="ARBA" id="ARBA00004251"/>
    </source>
</evidence>
<dbReference type="GO" id="GO:0007179">
    <property type="term" value="P:transforming growth factor beta receptor signaling pathway"/>
    <property type="evidence" value="ECO:0007669"/>
    <property type="project" value="TreeGrafter"/>
</dbReference>
<dbReference type="Proteomes" id="UP001152803">
    <property type="component" value="Unassembled WGS sequence"/>
</dbReference>
<keyword evidence="12" id="KW-1185">Reference proteome</keyword>
<dbReference type="AlphaFoldDB" id="A0A9Q1D0M2"/>
<evidence type="ECO:0000259" key="10">
    <source>
        <dbReference type="SMART" id="SM00241"/>
    </source>
</evidence>
<dbReference type="GO" id="GO:0017015">
    <property type="term" value="P:regulation of transforming growth factor beta receptor signaling pathway"/>
    <property type="evidence" value="ECO:0007669"/>
    <property type="project" value="TreeGrafter"/>
</dbReference>
<evidence type="ECO:0000256" key="6">
    <source>
        <dbReference type="ARBA" id="ARBA00023136"/>
    </source>
</evidence>
<organism evidence="11 12">
    <name type="scientific">Conger conger</name>
    <name type="common">Conger eel</name>
    <name type="synonym">Muraena conger</name>
    <dbReference type="NCBI Taxonomy" id="82655"/>
    <lineage>
        <taxon>Eukaryota</taxon>
        <taxon>Metazoa</taxon>
        <taxon>Chordata</taxon>
        <taxon>Craniata</taxon>
        <taxon>Vertebrata</taxon>
        <taxon>Euteleostomi</taxon>
        <taxon>Actinopterygii</taxon>
        <taxon>Neopterygii</taxon>
        <taxon>Teleostei</taxon>
        <taxon>Anguilliformes</taxon>
        <taxon>Congridae</taxon>
        <taxon>Conger</taxon>
    </lineage>
</organism>
<evidence type="ECO:0000256" key="5">
    <source>
        <dbReference type="ARBA" id="ARBA00022989"/>
    </source>
</evidence>
<evidence type="ECO:0000256" key="2">
    <source>
        <dbReference type="ARBA" id="ARBA00022475"/>
    </source>
</evidence>
<keyword evidence="3 9" id="KW-0812">Transmembrane</keyword>
<keyword evidence="5 9" id="KW-1133">Transmembrane helix</keyword>
<feature type="domain" description="ZP" evidence="10">
    <location>
        <begin position="218"/>
        <end position="681"/>
    </location>
</feature>
<dbReference type="GO" id="GO:0016477">
    <property type="term" value="P:cell migration"/>
    <property type="evidence" value="ECO:0007669"/>
    <property type="project" value="TreeGrafter"/>
</dbReference>
<comment type="subcellular location">
    <subcellularLocation>
        <location evidence="1">Cell membrane</location>
        <topology evidence="1">Single-pass type I membrane protein</topology>
    </subcellularLocation>
</comment>
<dbReference type="InterPro" id="IPR001507">
    <property type="entry name" value="ZP_dom"/>
</dbReference>
<dbReference type="Gene3D" id="2.60.40.4100">
    <property type="entry name" value="Zona pellucida, ZP-C domain"/>
    <property type="match status" value="1"/>
</dbReference>
<dbReference type="GO" id="GO:0005024">
    <property type="term" value="F:transforming growth factor beta receptor activity"/>
    <property type="evidence" value="ECO:0007669"/>
    <property type="project" value="TreeGrafter"/>
</dbReference>
<comment type="caution">
    <text evidence="11">The sequence shown here is derived from an EMBL/GenBank/DDBJ whole genome shotgun (WGS) entry which is preliminary data.</text>
</comment>
<dbReference type="GO" id="GO:0001837">
    <property type="term" value="P:epithelial to mesenchymal transition"/>
    <property type="evidence" value="ECO:0007669"/>
    <property type="project" value="TreeGrafter"/>
</dbReference>
<feature type="transmembrane region" description="Helical" evidence="9">
    <location>
        <begin position="729"/>
        <end position="751"/>
    </location>
</feature>
<sequence length="793" mass="85979">MAYGKDRSEGVFNVYHKKRIFTEAAQRTPKMVWKTKLTLLCLLLLGTGTAECSAGVHCPVCPVGALHPVRGFLESFGVGPGCAARETEGKETHVISVGRAPPGSEKQVTVILRPLYFSRPPNRTLALVLSSQNLVHWHLEGEHLPASLSILAQVALPSTVQSRNVAQQVALVSGLPWRPQDLLRWSLEQHGAVSSLTHAPIANRVYIRLGDDPTMPSVCTLRSLFLSRSYLTSDLQPKGVQGCVPTGPGRDPEVHLIRLLSAGSARQGSLQVEVSVSLLPPVAGAGWYRVVLILSSGAPVNWVLTAKGLRGQVSVYSSNSVSPLYPAEPSLTLTSIPSHDLPTHDLLGWANRRGFPKVTSYTEADLANRFVIRLAGGGTDGRLSPRAPVVWPQRPLVEMQERSLREWLVRWGDWPGRSREPMDVQCRDGQLSVAMDSSILQSLSPAVKSPLPVGVPCHFLWDGGGDGGPAQGVLYKNMVLLWRSGAAGWLRNETETSSWLSPLIIHFSCFVAVPVPPTVPEVTPFPQEHEDPLSFGDPADGAGPGVTVFALRLFGTEEFLEKTTGPCAIMANNRVYVEVSVNGVEQGAVEVHSCVVSPLSDPDASPGWAVIQGGCLVEPTLRQIGKAGVVGADGREGARALRFSFVLRPRYMNPLQFLHCKLHYCKEGPPGAPTQDRCQGRPRLPPLIAQPHGQQCEYRYLLRPMLVTLPLGRAQPPPLSGPEVDPGSVVGVSFAAFLIGIILMGTLWCIYTRTGHPARVTLPHRRGILQEPVDQTIANWTPPNQVEQSVSFM</sequence>
<keyword evidence="4" id="KW-0732">Signal</keyword>
<evidence type="ECO:0000313" key="12">
    <source>
        <dbReference type="Proteomes" id="UP001152803"/>
    </source>
</evidence>
<evidence type="ECO:0000256" key="3">
    <source>
        <dbReference type="ARBA" id="ARBA00022692"/>
    </source>
</evidence>
<evidence type="ECO:0000256" key="4">
    <source>
        <dbReference type="ARBA" id="ARBA00022729"/>
    </source>
</evidence>
<dbReference type="InterPro" id="IPR055355">
    <property type="entry name" value="ZP-C"/>
</dbReference>
<dbReference type="GO" id="GO:0005539">
    <property type="term" value="F:glycosaminoglycan binding"/>
    <property type="evidence" value="ECO:0007669"/>
    <property type="project" value="TreeGrafter"/>
</dbReference>